<dbReference type="InterPro" id="IPR011635">
    <property type="entry name" value="CARDB"/>
</dbReference>
<dbReference type="InterPro" id="IPR011050">
    <property type="entry name" value="Pectin_lyase_fold/virulence"/>
</dbReference>
<feature type="domain" description="CARDB" evidence="2">
    <location>
        <begin position="122"/>
        <end position="218"/>
    </location>
</feature>
<proteinExistence type="predicted"/>
<organism evidence="3 4">
    <name type="scientific">Candidatus Argoarchaeum ethanivorans</name>
    <dbReference type="NCBI Taxonomy" id="2608793"/>
    <lineage>
        <taxon>Archaea</taxon>
        <taxon>Methanobacteriati</taxon>
        <taxon>Methanobacteriota</taxon>
        <taxon>Stenosarchaea group</taxon>
        <taxon>Methanomicrobia</taxon>
        <taxon>Methanosarcinales</taxon>
        <taxon>Methanosarcinales incertae sedis</taxon>
        <taxon>GOM Arc I cluster</taxon>
        <taxon>Candidatus Argoarchaeum</taxon>
    </lineage>
</organism>
<reference evidence="4" key="1">
    <citation type="submission" date="2019-01" db="EMBL/GenBank/DDBJ databases">
        <title>Anaerobic oxidation of ethane by archaea from a marine hydrocarbon seep.</title>
        <authorList>
            <person name="Musat F."/>
        </authorList>
    </citation>
    <scope>NUCLEOTIDE SEQUENCE [LARGE SCALE GENOMIC DNA]</scope>
</reference>
<dbReference type="Pfam" id="PF05048">
    <property type="entry name" value="NosD"/>
    <property type="match status" value="1"/>
</dbReference>
<dbReference type="AlphaFoldDB" id="A0A8B3RZW8"/>
<feature type="domain" description="Periplasmic copper-binding protein NosD beta helix" evidence="1">
    <location>
        <begin position="329"/>
        <end position="472"/>
    </location>
</feature>
<protein>
    <submittedName>
        <fullName evidence="3">Uncharacterized protein</fullName>
    </submittedName>
</protein>
<dbReference type="GO" id="GO:0000272">
    <property type="term" value="P:polysaccharide catabolic process"/>
    <property type="evidence" value="ECO:0007669"/>
    <property type="project" value="InterPro"/>
</dbReference>
<dbReference type="Pfam" id="PF00404">
    <property type="entry name" value="Dockerin_1"/>
    <property type="match status" value="1"/>
</dbReference>
<accession>A0A8B3RZW8</accession>
<sequence length="549" mass="58595">MKIKIIVILITALIYMAAPAMAQLPPTPFVIDGYVNNSNGDLCNDPTVHVTNSIGTSWDAKNSSASNYYQLVLDSDDASAGNVLRFDASGCDGSKTVNRTVTLSDIKAGGFTLDTMFSHGYPDFTLTLIEPTTFYAGQTNLIRATIENSGGSASAFDIAMKIDGVLIGTGKVWSLGAHEETIVSVVWTPASIGTFDLTTTVDSNDVIVESNETNNNQTVMVDISQPETICVPDDYDTIQKAIDNAANGTVIIVSPNGAENTYLEHVTIHENRSCIWLIANGTVVIRNDSSGGSSDPSKGDQVTVLGARCLIQGFDLSGGWTGPYPNYPGVGVRLCSDGNIVADNHIYHTLGGITINDSSSYNVIENNTIGPGILGVIDARGNYNLIANNSCGKDTGNGCPLGGTHNTITGNVFEKWVSWYYGSNNLIYNNKFMDKYMAPTGSSNIYNITKMPGTNIIGGPYLGGNYWVGYSGVDEDENGIGDTVYSYDKLPLVERIPLVGDVNGDWMITSADAVIVLQMAVCGKFSEEADVSGDDRVTSLDALMILQRV</sequence>
<dbReference type="InterPro" id="IPR002105">
    <property type="entry name" value="Dockerin_1_rpt"/>
</dbReference>
<evidence type="ECO:0000259" key="1">
    <source>
        <dbReference type="Pfam" id="PF05048"/>
    </source>
</evidence>
<dbReference type="GO" id="GO:0004553">
    <property type="term" value="F:hydrolase activity, hydrolyzing O-glycosyl compounds"/>
    <property type="evidence" value="ECO:0007669"/>
    <property type="project" value="InterPro"/>
</dbReference>
<dbReference type="InterPro" id="IPR013783">
    <property type="entry name" value="Ig-like_fold"/>
</dbReference>
<gene>
    <name evidence="3" type="ORF">AEth_01700</name>
</gene>
<dbReference type="Gene3D" id="2.60.40.10">
    <property type="entry name" value="Immunoglobulins"/>
    <property type="match status" value="1"/>
</dbReference>
<evidence type="ECO:0000313" key="4">
    <source>
        <dbReference type="Proteomes" id="UP000291831"/>
    </source>
</evidence>
<evidence type="ECO:0000259" key="2">
    <source>
        <dbReference type="Pfam" id="PF07705"/>
    </source>
</evidence>
<dbReference type="Gene3D" id="1.10.1330.10">
    <property type="entry name" value="Dockerin domain"/>
    <property type="match status" value="1"/>
</dbReference>
<evidence type="ECO:0000313" key="3">
    <source>
        <dbReference type="EMBL" id="RZB29096.1"/>
    </source>
</evidence>
<dbReference type="EMBL" id="RPGO01000033">
    <property type="protein sequence ID" value="RZB29096.1"/>
    <property type="molecule type" value="Genomic_DNA"/>
</dbReference>
<dbReference type="Gene3D" id="2.160.20.10">
    <property type="entry name" value="Single-stranded right-handed beta-helix, Pectin lyase-like"/>
    <property type="match status" value="1"/>
</dbReference>
<dbReference type="Pfam" id="PF07705">
    <property type="entry name" value="CARDB"/>
    <property type="match status" value="1"/>
</dbReference>
<dbReference type="InterPro" id="IPR036439">
    <property type="entry name" value="Dockerin_dom_sf"/>
</dbReference>
<dbReference type="SUPFAM" id="SSF63446">
    <property type="entry name" value="Type I dockerin domain"/>
    <property type="match status" value="1"/>
</dbReference>
<name>A0A8B3RZW8_9EURY</name>
<dbReference type="Proteomes" id="UP000291831">
    <property type="component" value="Unassembled WGS sequence"/>
</dbReference>
<dbReference type="InterPro" id="IPR012334">
    <property type="entry name" value="Pectin_lyas_fold"/>
</dbReference>
<comment type="caution">
    <text evidence="3">The sequence shown here is derived from an EMBL/GenBank/DDBJ whole genome shotgun (WGS) entry which is preliminary data.</text>
</comment>
<dbReference type="SUPFAM" id="SSF51126">
    <property type="entry name" value="Pectin lyase-like"/>
    <property type="match status" value="1"/>
</dbReference>
<dbReference type="InterPro" id="IPR007742">
    <property type="entry name" value="NosD_dom"/>
</dbReference>